<evidence type="ECO:0000313" key="6">
    <source>
        <dbReference type="Proteomes" id="UP000559404"/>
    </source>
</evidence>
<evidence type="ECO:0000256" key="2">
    <source>
        <dbReference type="ARBA" id="ARBA00023125"/>
    </source>
</evidence>
<reference evidence="5 6" key="1">
    <citation type="submission" date="2020-07" db="EMBL/GenBank/DDBJ databases">
        <authorList>
            <person name="Li M."/>
        </authorList>
    </citation>
    <scope>NUCLEOTIDE SEQUENCE [LARGE SCALE GENOMIC DNA]</scope>
    <source>
        <strain evidence="5 6">DSM 23284</strain>
    </source>
</reference>
<dbReference type="InterPro" id="IPR036388">
    <property type="entry name" value="WH-like_DNA-bd_sf"/>
</dbReference>
<dbReference type="PANTHER" id="PTHR44688:SF16">
    <property type="entry name" value="DNA-BINDING TRANSCRIPTIONAL ACTIVATOR DEVR_DOSR"/>
    <property type="match status" value="1"/>
</dbReference>
<organism evidence="5 6">
    <name type="scientific">Stappia taiwanensis</name>
    <dbReference type="NCBI Taxonomy" id="992267"/>
    <lineage>
        <taxon>Bacteria</taxon>
        <taxon>Pseudomonadati</taxon>
        <taxon>Pseudomonadota</taxon>
        <taxon>Alphaproteobacteria</taxon>
        <taxon>Hyphomicrobiales</taxon>
        <taxon>Stappiaceae</taxon>
        <taxon>Stappia</taxon>
    </lineage>
</organism>
<evidence type="ECO:0000259" key="4">
    <source>
        <dbReference type="PROSITE" id="PS50043"/>
    </source>
</evidence>
<sequence length="102" mass="11312">MGATCLTSCGHRWSGRPRGDLKIQMLQRRNEGDSMVNKLTDREIEVLKWAAHGKTSRETSMILNISINTVNFHIKNTMSKLGTANRASTVASAIRSGLLELQ</sequence>
<name>A0A838XQD5_9HYPH</name>
<comment type="caution">
    <text evidence="5">The sequence shown here is derived from an EMBL/GenBank/DDBJ whole genome shotgun (WGS) entry which is preliminary data.</text>
</comment>
<gene>
    <name evidence="5" type="ORF">H1W37_13540</name>
</gene>
<dbReference type="AlphaFoldDB" id="A0A838XQD5"/>
<accession>A0A838XQD5</accession>
<reference evidence="5 6" key="2">
    <citation type="submission" date="2020-08" db="EMBL/GenBank/DDBJ databases">
        <title>Stappia taiwanensis sp. nov., isolated from a coastal thermal spring.</title>
        <authorList>
            <person name="Kampfer P."/>
        </authorList>
    </citation>
    <scope>NUCLEOTIDE SEQUENCE [LARGE SCALE GENOMIC DNA]</scope>
    <source>
        <strain evidence="5 6">DSM 23284</strain>
    </source>
</reference>
<dbReference type="Pfam" id="PF00196">
    <property type="entry name" value="GerE"/>
    <property type="match status" value="1"/>
</dbReference>
<dbReference type="SUPFAM" id="SSF46894">
    <property type="entry name" value="C-terminal effector domain of the bipartite response regulators"/>
    <property type="match status" value="1"/>
</dbReference>
<keyword evidence="1" id="KW-0805">Transcription regulation</keyword>
<keyword evidence="3" id="KW-0804">Transcription</keyword>
<keyword evidence="2" id="KW-0238">DNA-binding</keyword>
<dbReference type="SMART" id="SM00421">
    <property type="entry name" value="HTH_LUXR"/>
    <property type="match status" value="1"/>
</dbReference>
<keyword evidence="6" id="KW-1185">Reference proteome</keyword>
<dbReference type="Proteomes" id="UP000559404">
    <property type="component" value="Unassembled WGS sequence"/>
</dbReference>
<dbReference type="InterPro" id="IPR016032">
    <property type="entry name" value="Sig_transdc_resp-reg_C-effctor"/>
</dbReference>
<evidence type="ECO:0000256" key="1">
    <source>
        <dbReference type="ARBA" id="ARBA00023015"/>
    </source>
</evidence>
<dbReference type="Gene3D" id="1.10.10.10">
    <property type="entry name" value="Winged helix-like DNA-binding domain superfamily/Winged helix DNA-binding domain"/>
    <property type="match status" value="1"/>
</dbReference>
<dbReference type="CDD" id="cd06170">
    <property type="entry name" value="LuxR_C_like"/>
    <property type="match status" value="1"/>
</dbReference>
<dbReference type="PROSITE" id="PS50043">
    <property type="entry name" value="HTH_LUXR_2"/>
    <property type="match status" value="1"/>
</dbReference>
<dbReference type="GO" id="GO:0006355">
    <property type="term" value="P:regulation of DNA-templated transcription"/>
    <property type="evidence" value="ECO:0007669"/>
    <property type="project" value="InterPro"/>
</dbReference>
<evidence type="ECO:0000313" key="5">
    <source>
        <dbReference type="EMBL" id="MBA4612685.1"/>
    </source>
</evidence>
<dbReference type="PANTHER" id="PTHR44688">
    <property type="entry name" value="DNA-BINDING TRANSCRIPTIONAL ACTIVATOR DEVR_DOSR"/>
    <property type="match status" value="1"/>
</dbReference>
<protein>
    <submittedName>
        <fullName evidence="5">Helix-turn-helix transcriptional regulator</fullName>
    </submittedName>
</protein>
<feature type="domain" description="HTH luxR-type" evidence="4">
    <location>
        <begin position="32"/>
        <end position="97"/>
    </location>
</feature>
<proteinExistence type="predicted"/>
<dbReference type="GO" id="GO:0003677">
    <property type="term" value="F:DNA binding"/>
    <property type="evidence" value="ECO:0007669"/>
    <property type="project" value="UniProtKB-KW"/>
</dbReference>
<dbReference type="InterPro" id="IPR000792">
    <property type="entry name" value="Tscrpt_reg_LuxR_C"/>
</dbReference>
<dbReference type="PRINTS" id="PR00038">
    <property type="entry name" value="HTHLUXR"/>
</dbReference>
<evidence type="ECO:0000256" key="3">
    <source>
        <dbReference type="ARBA" id="ARBA00023163"/>
    </source>
</evidence>
<dbReference type="EMBL" id="JACEON010000012">
    <property type="protein sequence ID" value="MBA4612685.1"/>
    <property type="molecule type" value="Genomic_DNA"/>
</dbReference>